<dbReference type="CDD" id="cd16922">
    <property type="entry name" value="HATPase_EvgS-ArcB-TorS-like"/>
    <property type="match status" value="1"/>
</dbReference>
<dbReference type="Pfam" id="PF00072">
    <property type="entry name" value="Response_reg"/>
    <property type="match status" value="1"/>
</dbReference>
<keyword evidence="4 13" id="KW-0597">Phosphoprotein</keyword>
<evidence type="ECO:0000256" key="6">
    <source>
        <dbReference type="ARBA" id="ARBA00022692"/>
    </source>
</evidence>
<feature type="domain" description="Histidine kinase" evidence="15">
    <location>
        <begin position="334"/>
        <end position="551"/>
    </location>
</feature>
<dbReference type="InterPro" id="IPR003594">
    <property type="entry name" value="HATPase_dom"/>
</dbReference>
<keyword evidence="11" id="KW-0902">Two-component regulatory system</keyword>
<evidence type="ECO:0000256" key="14">
    <source>
        <dbReference type="SAM" id="Coils"/>
    </source>
</evidence>
<evidence type="ECO:0000256" key="9">
    <source>
        <dbReference type="ARBA" id="ARBA00022840"/>
    </source>
</evidence>
<dbReference type="CDD" id="cd00082">
    <property type="entry name" value="HisKA"/>
    <property type="match status" value="1"/>
</dbReference>
<evidence type="ECO:0000256" key="2">
    <source>
        <dbReference type="ARBA" id="ARBA00004370"/>
    </source>
</evidence>
<dbReference type="Gene3D" id="3.40.50.2300">
    <property type="match status" value="1"/>
</dbReference>
<dbReference type="PANTHER" id="PTHR45339:SF1">
    <property type="entry name" value="HYBRID SIGNAL TRANSDUCTION HISTIDINE KINASE J"/>
    <property type="match status" value="1"/>
</dbReference>
<keyword evidence="14" id="KW-0175">Coiled coil</keyword>
<feature type="domain" description="Response regulatory" evidence="16">
    <location>
        <begin position="577"/>
        <end position="694"/>
    </location>
</feature>
<dbReference type="GO" id="GO:0000155">
    <property type="term" value="F:phosphorelay sensor kinase activity"/>
    <property type="evidence" value="ECO:0007669"/>
    <property type="project" value="InterPro"/>
</dbReference>
<feature type="coiled-coil region" evidence="14">
    <location>
        <begin position="3"/>
        <end position="30"/>
    </location>
</feature>
<dbReference type="Pfam" id="PF02518">
    <property type="entry name" value="HATPase_c"/>
    <property type="match status" value="1"/>
</dbReference>
<evidence type="ECO:0000256" key="12">
    <source>
        <dbReference type="ARBA" id="ARBA00023136"/>
    </source>
</evidence>
<dbReference type="Proteomes" id="UP000239263">
    <property type="component" value="Unassembled WGS sequence"/>
</dbReference>
<dbReference type="InterPro" id="IPR036890">
    <property type="entry name" value="HATPase_C_sf"/>
</dbReference>
<dbReference type="Gene3D" id="1.10.287.130">
    <property type="match status" value="1"/>
</dbReference>
<dbReference type="Gene3D" id="3.30.565.10">
    <property type="entry name" value="Histidine kinase-like ATPase, C-terminal domain"/>
    <property type="match status" value="1"/>
</dbReference>
<evidence type="ECO:0000256" key="8">
    <source>
        <dbReference type="ARBA" id="ARBA00022777"/>
    </source>
</evidence>
<dbReference type="RefSeq" id="WP_105054711.1">
    <property type="nucleotide sequence ID" value="NZ_CAWNRT010000001.1"/>
</dbReference>
<dbReference type="PROSITE" id="PS50110">
    <property type="entry name" value="RESPONSE_REGULATORY"/>
    <property type="match status" value="1"/>
</dbReference>
<dbReference type="FunFam" id="3.30.565.10:FF:000010">
    <property type="entry name" value="Sensor histidine kinase RcsC"/>
    <property type="match status" value="1"/>
</dbReference>
<sequence length="695" mass="78337">MKNHTEKEQLQEIRLELKRSRAREADLQKENRLILNGLSIISEAQTKEHIFNGLLTVIKEFIPFDNALVLSSSDTKTFSVLASTNPLFNEVTWQYNDLFYRACNNETIVLFKPSQTYQFSFDSTELQSYFTSVAISGIESHSGYAVIILMSSDFGVYSTSTKETMQRFMPLVERAIIDIDYKERLNSLVAIKTKELKLSKERFQDFAETVGDWFWETDLQFNFTYLSDSKINSVPILSRNLFTLINDDSLISIIKSARANKISFNEIEWCPDIFHNQIWFSLSGTPFFDELGNLLGYRGTVKDISVRKRRIRDIQQSKSEAEKANKAKSQFLAMMSHEIRTPLNAILGLVDIFHDSSLSKSQIEWLNQMEGSAQLLLTIISDVLDISRIEAGSFTLDEQPIDLLSTINTAVDFFKDKVDKDLITLTVTVSHNVPVYVYADPIRIAQIIFNLVGNAVKFTKKGLICININQIDHGLTSISVSDTGIGIGQNALDQLFQPFVQADSSITRQYGGTGLGLSIIKHLTELMDGTIKVESILNEGTEFIVALPLKAITQQQVITVSKQPDLERLNLAINKIRVLVAEDNKANQAIIKLMLERQGHEVYIVSNGEEAILEIKKETLPSYDLILMDVSMPIKDGITATKELRDLGFTLPIIAITAHAMNTEKKICLDAGMDDFISKPIRAIELKKLLVSLDL</sequence>
<dbReference type="InterPro" id="IPR035965">
    <property type="entry name" value="PAS-like_dom_sf"/>
</dbReference>
<evidence type="ECO:0000256" key="1">
    <source>
        <dbReference type="ARBA" id="ARBA00000085"/>
    </source>
</evidence>
<comment type="catalytic activity">
    <reaction evidence="1">
        <text>ATP + protein L-histidine = ADP + protein N-phospho-L-histidine.</text>
        <dbReference type="EC" id="2.7.13.3"/>
    </reaction>
</comment>
<evidence type="ECO:0000256" key="10">
    <source>
        <dbReference type="ARBA" id="ARBA00022989"/>
    </source>
</evidence>
<keyword evidence="5" id="KW-0808">Transferase</keyword>
<dbReference type="InterPro" id="IPR001789">
    <property type="entry name" value="Sig_transdc_resp-reg_receiver"/>
</dbReference>
<dbReference type="SMART" id="SM00387">
    <property type="entry name" value="HATPase_c"/>
    <property type="match status" value="1"/>
</dbReference>
<keyword evidence="9" id="KW-0067">ATP-binding</keyword>
<dbReference type="SUPFAM" id="SSF55785">
    <property type="entry name" value="PYP-like sensor domain (PAS domain)"/>
    <property type="match status" value="1"/>
</dbReference>
<feature type="modified residue" description="4-aspartylphosphate" evidence="13">
    <location>
        <position position="629"/>
    </location>
</feature>
<comment type="subcellular location">
    <subcellularLocation>
        <location evidence="2">Membrane</location>
    </subcellularLocation>
</comment>
<dbReference type="InterPro" id="IPR005467">
    <property type="entry name" value="His_kinase_dom"/>
</dbReference>
<evidence type="ECO:0000256" key="13">
    <source>
        <dbReference type="PROSITE-ProRule" id="PRU00169"/>
    </source>
</evidence>
<protein>
    <recommendedName>
        <fullName evidence="3">histidine kinase</fullName>
        <ecNumber evidence="3">2.7.13.3</ecNumber>
    </recommendedName>
</protein>
<dbReference type="PROSITE" id="PS50109">
    <property type="entry name" value="HIS_KIN"/>
    <property type="match status" value="1"/>
</dbReference>
<accession>A0A2S7XCV0</accession>
<keyword evidence="7" id="KW-0547">Nucleotide-binding</keyword>
<dbReference type="AlphaFoldDB" id="A0A2S7XCV0"/>
<evidence type="ECO:0000256" key="4">
    <source>
        <dbReference type="ARBA" id="ARBA00022553"/>
    </source>
</evidence>
<comment type="caution">
    <text evidence="17">The sequence shown here is derived from an EMBL/GenBank/DDBJ whole genome shotgun (WGS) entry which is preliminary data.</text>
</comment>
<dbReference type="Pfam" id="PF00512">
    <property type="entry name" value="HisKA"/>
    <property type="match status" value="1"/>
</dbReference>
<dbReference type="SUPFAM" id="SSF52172">
    <property type="entry name" value="CheY-like"/>
    <property type="match status" value="1"/>
</dbReference>
<dbReference type="PANTHER" id="PTHR45339">
    <property type="entry name" value="HYBRID SIGNAL TRANSDUCTION HISTIDINE KINASE J"/>
    <property type="match status" value="1"/>
</dbReference>
<keyword evidence="8 17" id="KW-0418">Kinase</keyword>
<dbReference type="GO" id="GO:0005524">
    <property type="term" value="F:ATP binding"/>
    <property type="evidence" value="ECO:0007669"/>
    <property type="project" value="UniProtKB-KW"/>
</dbReference>
<dbReference type="EMBL" id="MSCO01000001">
    <property type="protein sequence ID" value="PQJ89180.1"/>
    <property type="molecule type" value="Genomic_DNA"/>
</dbReference>
<dbReference type="InterPro" id="IPR003661">
    <property type="entry name" value="HisK_dim/P_dom"/>
</dbReference>
<proteinExistence type="predicted"/>
<evidence type="ECO:0000313" key="18">
    <source>
        <dbReference type="Proteomes" id="UP000239263"/>
    </source>
</evidence>
<gene>
    <name evidence="17" type="ORF">BTO22_06085</name>
</gene>
<dbReference type="PRINTS" id="PR00344">
    <property type="entry name" value="BCTRLSENSOR"/>
</dbReference>
<evidence type="ECO:0000256" key="5">
    <source>
        <dbReference type="ARBA" id="ARBA00022679"/>
    </source>
</evidence>
<keyword evidence="6" id="KW-0812">Transmembrane</keyword>
<dbReference type="Gene3D" id="3.30.450.20">
    <property type="entry name" value="PAS domain"/>
    <property type="match status" value="1"/>
</dbReference>
<evidence type="ECO:0000256" key="7">
    <source>
        <dbReference type="ARBA" id="ARBA00022741"/>
    </source>
</evidence>
<evidence type="ECO:0000256" key="3">
    <source>
        <dbReference type="ARBA" id="ARBA00012438"/>
    </source>
</evidence>
<organism evidence="17 18">
    <name type="scientific">Aliivibrio sifiae</name>
    <dbReference type="NCBI Taxonomy" id="566293"/>
    <lineage>
        <taxon>Bacteria</taxon>
        <taxon>Pseudomonadati</taxon>
        <taxon>Pseudomonadota</taxon>
        <taxon>Gammaproteobacteria</taxon>
        <taxon>Vibrionales</taxon>
        <taxon>Vibrionaceae</taxon>
        <taxon>Aliivibrio</taxon>
    </lineage>
</organism>
<evidence type="ECO:0000259" key="16">
    <source>
        <dbReference type="PROSITE" id="PS50110"/>
    </source>
</evidence>
<name>A0A2S7XCV0_9GAMM</name>
<dbReference type="OrthoDB" id="9810730at2"/>
<dbReference type="GO" id="GO:0016020">
    <property type="term" value="C:membrane"/>
    <property type="evidence" value="ECO:0007669"/>
    <property type="project" value="UniProtKB-SubCell"/>
</dbReference>
<dbReference type="FunFam" id="1.10.287.130:FF:000004">
    <property type="entry name" value="Ethylene receptor 1"/>
    <property type="match status" value="1"/>
</dbReference>
<dbReference type="SMART" id="SM00448">
    <property type="entry name" value="REC"/>
    <property type="match status" value="1"/>
</dbReference>
<evidence type="ECO:0000259" key="15">
    <source>
        <dbReference type="PROSITE" id="PS50109"/>
    </source>
</evidence>
<evidence type="ECO:0000313" key="17">
    <source>
        <dbReference type="EMBL" id="PQJ89180.1"/>
    </source>
</evidence>
<dbReference type="EC" id="2.7.13.3" evidence="3"/>
<keyword evidence="10" id="KW-1133">Transmembrane helix</keyword>
<dbReference type="SUPFAM" id="SSF47384">
    <property type="entry name" value="Homodimeric domain of signal transducing histidine kinase"/>
    <property type="match status" value="1"/>
</dbReference>
<dbReference type="InterPro" id="IPR036097">
    <property type="entry name" value="HisK_dim/P_sf"/>
</dbReference>
<evidence type="ECO:0000256" key="11">
    <source>
        <dbReference type="ARBA" id="ARBA00023012"/>
    </source>
</evidence>
<dbReference type="SUPFAM" id="SSF55874">
    <property type="entry name" value="ATPase domain of HSP90 chaperone/DNA topoisomerase II/histidine kinase"/>
    <property type="match status" value="1"/>
</dbReference>
<keyword evidence="12" id="KW-0472">Membrane</keyword>
<dbReference type="SMART" id="SM00388">
    <property type="entry name" value="HisKA"/>
    <property type="match status" value="1"/>
</dbReference>
<reference evidence="17 18" key="1">
    <citation type="submission" date="2016-12" db="EMBL/GenBank/DDBJ databases">
        <title>Diversity of luminous bacteria.</title>
        <authorList>
            <person name="Yoshizawa S."/>
            <person name="Kogure K."/>
        </authorList>
    </citation>
    <scope>NUCLEOTIDE SEQUENCE [LARGE SCALE GENOMIC DNA]</scope>
    <source>
        <strain evidence="17 18">ATCC 33715</strain>
    </source>
</reference>
<dbReference type="CDD" id="cd17546">
    <property type="entry name" value="REC_hyHK_CKI1_RcsC-like"/>
    <property type="match status" value="1"/>
</dbReference>
<dbReference type="InterPro" id="IPR011006">
    <property type="entry name" value="CheY-like_superfamily"/>
</dbReference>
<dbReference type="InterPro" id="IPR004358">
    <property type="entry name" value="Sig_transdc_His_kin-like_C"/>
</dbReference>